<dbReference type="GO" id="GO:0016787">
    <property type="term" value="F:hydrolase activity"/>
    <property type="evidence" value="ECO:0007669"/>
    <property type="project" value="UniProtKB-KW"/>
</dbReference>
<feature type="binding site" evidence="3">
    <location>
        <position position="62"/>
    </location>
    <ligand>
        <name>Mg(2+)</name>
        <dbReference type="ChEBI" id="CHEBI:18420"/>
        <label>1</label>
    </ligand>
</feature>
<keyword evidence="2 4" id="KW-0378">Hydrolase</keyword>
<dbReference type="AlphaFoldDB" id="A0A3A8N3T9"/>
<comment type="cofactor">
    <cofactor evidence="3">
        <name>Mg(2+)</name>
        <dbReference type="ChEBI" id="CHEBI:18420"/>
    </cofactor>
    <text evidence="3">Binds 2 magnesium ions per subunit.</text>
</comment>
<dbReference type="Proteomes" id="UP000273405">
    <property type="component" value="Unassembled WGS sequence"/>
</dbReference>
<dbReference type="Pfam" id="PF03747">
    <property type="entry name" value="ADP_ribosyl_GH"/>
    <property type="match status" value="1"/>
</dbReference>
<dbReference type="InterPro" id="IPR005502">
    <property type="entry name" value="Ribosyl_crysJ1"/>
</dbReference>
<dbReference type="EMBL" id="RAWG01000190">
    <property type="protein sequence ID" value="RKH38603.1"/>
    <property type="molecule type" value="Genomic_DNA"/>
</dbReference>
<name>A0A3A8N3T9_9BACT</name>
<dbReference type="GO" id="GO:0046872">
    <property type="term" value="F:metal ion binding"/>
    <property type="evidence" value="ECO:0007669"/>
    <property type="project" value="UniProtKB-KW"/>
</dbReference>
<feature type="binding site" evidence="3">
    <location>
        <position position="60"/>
    </location>
    <ligand>
        <name>Mg(2+)</name>
        <dbReference type="ChEBI" id="CHEBI:18420"/>
        <label>1</label>
    </ligand>
</feature>
<gene>
    <name evidence="4" type="ORF">D7X12_25940</name>
</gene>
<accession>A0A3A8N3T9</accession>
<evidence type="ECO:0000313" key="4">
    <source>
        <dbReference type="EMBL" id="RKH38603.1"/>
    </source>
</evidence>
<evidence type="ECO:0000256" key="3">
    <source>
        <dbReference type="PIRSR" id="PIRSR605502-1"/>
    </source>
</evidence>
<dbReference type="OrthoDB" id="9806482at2"/>
<dbReference type="InterPro" id="IPR050792">
    <property type="entry name" value="ADP-ribosylglycohydrolase"/>
</dbReference>
<dbReference type="PANTHER" id="PTHR16222">
    <property type="entry name" value="ADP-RIBOSYLGLYCOHYDROLASE"/>
    <property type="match status" value="1"/>
</dbReference>
<dbReference type="SUPFAM" id="SSF101478">
    <property type="entry name" value="ADP-ribosylglycohydrolase"/>
    <property type="match status" value="1"/>
</dbReference>
<comment type="caution">
    <text evidence="4">The sequence shown here is derived from an EMBL/GenBank/DDBJ whole genome shotgun (WGS) entry which is preliminary data.</text>
</comment>
<dbReference type="InterPro" id="IPR036705">
    <property type="entry name" value="Ribosyl_crysJ1_sf"/>
</dbReference>
<comment type="similarity">
    <text evidence="1">Belongs to the ADP-ribosylglycohydrolase family.</text>
</comment>
<evidence type="ECO:0000256" key="2">
    <source>
        <dbReference type="ARBA" id="ARBA00022801"/>
    </source>
</evidence>
<organism evidence="4 5">
    <name type="scientific">Corallococcus sicarius</name>
    <dbReference type="NCBI Taxonomy" id="2316726"/>
    <lineage>
        <taxon>Bacteria</taxon>
        <taxon>Pseudomonadati</taxon>
        <taxon>Myxococcota</taxon>
        <taxon>Myxococcia</taxon>
        <taxon>Myxococcales</taxon>
        <taxon>Cystobacterineae</taxon>
        <taxon>Myxococcaceae</taxon>
        <taxon>Corallococcus</taxon>
    </lineage>
</organism>
<protein>
    <submittedName>
        <fullName evidence="4">ADP-ribosylglycohydrolase family protein</fullName>
    </submittedName>
</protein>
<dbReference type="RefSeq" id="WP_120627963.1">
    <property type="nucleotide sequence ID" value="NZ_RAWG01000190.1"/>
</dbReference>
<feature type="binding site" evidence="3">
    <location>
        <position position="264"/>
    </location>
    <ligand>
        <name>Mg(2+)</name>
        <dbReference type="ChEBI" id="CHEBI:18420"/>
        <label>1</label>
    </ligand>
</feature>
<reference evidence="5" key="1">
    <citation type="submission" date="2018-09" db="EMBL/GenBank/DDBJ databases">
        <authorList>
            <person name="Livingstone P.G."/>
            <person name="Whitworth D.E."/>
        </authorList>
    </citation>
    <scope>NUCLEOTIDE SEQUENCE [LARGE SCALE GENOMIC DNA]</scope>
    <source>
        <strain evidence="5">CA040B</strain>
    </source>
</reference>
<evidence type="ECO:0000256" key="1">
    <source>
        <dbReference type="ARBA" id="ARBA00010702"/>
    </source>
</evidence>
<dbReference type="PANTHER" id="PTHR16222:SF24">
    <property type="entry name" value="ADP-RIBOSYLHYDROLASE ARH3"/>
    <property type="match status" value="1"/>
</dbReference>
<dbReference type="Gene3D" id="1.10.4080.10">
    <property type="entry name" value="ADP-ribosylation/Crystallin J1"/>
    <property type="match status" value="1"/>
</dbReference>
<keyword evidence="3" id="KW-0460">Magnesium</keyword>
<feature type="binding site" evidence="3">
    <location>
        <position position="266"/>
    </location>
    <ligand>
        <name>Mg(2+)</name>
        <dbReference type="ChEBI" id="CHEBI:18420"/>
        <label>1</label>
    </ligand>
</feature>
<feature type="binding site" evidence="3">
    <location>
        <position position="61"/>
    </location>
    <ligand>
        <name>Mg(2+)</name>
        <dbReference type="ChEBI" id="CHEBI:18420"/>
        <label>1</label>
    </ligand>
</feature>
<evidence type="ECO:0000313" key="5">
    <source>
        <dbReference type="Proteomes" id="UP000273405"/>
    </source>
</evidence>
<keyword evidence="5" id="KW-1185">Reference proteome</keyword>
<proteinExistence type="inferred from homology"/>
<sequence>MVGREERVAGGLYGLLIGDALGVPYEFHRPEDIPAPEAIDYQPPPGFRRAHDGVPPGTWSDDGAHALCLLDSLTHQKRLDCEDLGRRLVNWHEWGYLAVDGQVFDIGMQTRTALEWLRDGSPALLAGPSGEKDNGNGSLMRVLPLALWHQGKDAALVSDAMAQSRVTHGHLRAQVCCAVYCLWARRILQGAESPWNDAVATFRDLYPEEFPARAELDQHIRPEDLTPGQGSGYVVDCLRSARDCVEKGRTYEEVVKAAIRLGRDTDTTSAVAGGIAGLVYGLKGIPDRWRSTLRGEELVKPLLERLLKATG</sequence>
<feature type="binding site" evidence="3">
    <location>
        <position position="267"/>
    </location>
    <ligand>
        <name>Mg(2+)</name>
        <dbReference type="ChEBI" id="CHEBI:18420"/>
        <label>1</label>
    </ligand>
</feature>
<keyword evidence="3" id="KW-0479">Metal-binding</keyword>